<dbReference type="GO" id="GO:0016020">
    <property type="term" value="C:membrane"/>
    <property type="evidence" value="ECO:0007669"/>
    <property type="project" value="UniProtKB-SubCell"/>
</dbReference>
<protein>
    <submittedName>
        <fullName evidence="8">G_PROTEIN_RECEP_F1_2 domain-containing protein</fullName>
    </submittedName>
</protein>
<feature type="domain" description="G-protein coupled receptors family 1 profile" evidence="6">
    <location>
        <begin position="1"/>
        <end position="228"/>
    </location>
</feature>
<sequence length="385" mass="43373">MMAFTDIIIGIGLLGRITVYLTGYPRTPEGYNRSICLSFAIPQIIGIMWNQSVLTHMAKDRLKAIRNPVHYANVSYTRESLKILFEWILSGTVVLLIIFLSLPSGYSVQCSTGSIASHGFLYAYVVTGVVKGIYVLTIYYRALKELKAKVRSAPKMAGVNVQSIVFKRVSVLLIFYLTFCVSPLLLVFISLQKTDMTYYYPDPDQLIELFVFRSIFAPICIAMHAFLIFVFIYSRSYRQSFHNWLTTMMAFADVIVGIGIFARISVFITGYPRTSDGYNRSICLAFAVPQFLGILWSQSIVSHMARDRLKAITNPTAYGNISFKIESMKIIIEWIIFGIIVLLVAYLTLPHSHSVQCSTGSIASHLFLYLYIFTGTVKGILVSCK</sequence>
<evidence type="ECO:0000256" key="3">
    <source>
        <dbReference type="ARBA" id="ARBA00022989"/>
    </source>
</evidence>
<dbReference type="WBParaSite" id="Pan_g7445.t1">
    <property type="protein sequence ID" value="Pan_g7445.t1"/>
    <property type="gene ID" value="Pan_g7445"/>
</dbReference>
<feature type="transmembrane region" description="Helical" evidence="5">
    <location>
        <begin position="245"/>
        <end position="271"/>
    </location>
</feature>
<feature type="domain" description="G-protein coupled receptors family 1 profile" evidence="6">
    <location>
        <begin position="223"/>
        <end position="385"/>
    </location>
</feature>
<evidence type="ECO:0000256" key="5">
    <source>
        <dbReference type="SAM" id="Phobius"/>
    </source>
</evidence>
<feature type="transmembrane region" description="Helical" evidence="5">
    <location>
        <begin position="83"/>
        <end position="102"/>
    </location>
</feature>
<accession>A0A7E4W5Q5</accession>
<keyword evidence="2 5" id="KW-0812">Transmembrane</keyword>
<feature type="transmembrane region" description="Helical" evidence="5">
    <location>
        <begin position="277"/>
        <end position="296"/>
    </location>
</feature>
<reference evidence="8" key="2">
    <citation type="submission" date="2020-10" db="UniProtKB">
        <authorList>
            <consortium name="WormBaseParasite"/>
        </authorList>
    </citation>
    <scope>IDENTIFICATION</scope>
</reference>
<comment type="subcellular location">
    <subcellularLocation>
        <location evidence="1">Membrane</location>
    </subcellularLocation>
</comment>
<evidence type="ECO:0000259" key="6">
    <source>
        <dbReference type="PROSITE" id="PS50262"/>
    </source>
</evidence>
<dbReference type="PANTHER" id="PTHR46955">
    <property type="entry name" value="PROTEIN CBG01349-RELATED"/>
    <property type="match status" value="1"/>
</dbReference>
<dbReference type="SUPFAM" id="SSF81321">
    <property type="entry name" value="Family A G protein-coupled receptor-like"/>
    <property type="match status" value="2"/>
</dbReference>
<feature type="transmembrane region" description="Helical" evidence="5">
    <location>
        <begin position="122"/>
        <end position="143"/>
    </location>
</feature>
<dbReference type="InterPro" id="IPR019424">
    <property type="entry name" value="7TM_GPCR_Srsx"/>
</dbReference>
<evidence type="ECO:0000313" key="7">
    <source>
        <dbReference type="Proteomes" id="UP000492821"/>
    </source>
</evidence>
<dbReference type="Gene3D" id="1.20.1070.10">
    <property type="entry name" value="Rhodopsin 7-helix transmembrane proteins"/>
    <property type="match status" value="2"/>
</dbReference>
<keyword evidence="4 5" id="KW-0472">Membrane</keyword>
<evidence type="ECO:0000256" key="2">
    <source>
        <dbReference type="ARBA" id="ARBA00022692"/>
    </source>
</evidence>
<proteinExistence type="predicted"/>
<organism evidence="7 8">
    <name type="scientific">Panagrellus redivivus</name>
    <name type="common">Microworm</name>
    <dbReference type="NCBI Taxonomy" id="6233"/>
    <lineage>
        <taxon>Eukaryota</taxon>
        <taxon>Metazoa</taxon>
        <taxon>Ecdysozoa</taxon>
        <taxon>Nematoda</taxon>
        <taxon>Chromadorea</taxon>
        <taxon>Rhabditida</taxon>
        <taxon>Tylenchina</taxon>
        <taxon>Panagrolaimomorpha</taxon>
        <taxon>Panagrolaimoidea</taxon>
        <taxon>Panagrolaimidae</taxon>
        <taxon>Panagrellus</taxon>
    </lineage>
</organism>
<dbReference type="PROSITE" id="PS50262">
    <property type="entry name" value="G_PROTEIN_RECEP_F1_2"/>
    <property type="match status" value="2"/>
</dbReference>
<feature type="transmembrane region" description="Helical" evidence="5">
    <location>
        <begin position="210"/>
        <end position="233"/>
    </location>
</feature>
<dbReference type="Pfam" id="PF10320">
    <property type="entry name" value="7TM_GPCR_Srsx"/>
    <property type="match status" value="1"/>
</dbReference>
<feature type="transmembrane region" description="Helical" evidence="5">
    <location>
        <begin position="164"/>
        <end position="190"/>
    </location>
</feature>
<feature type="transmembrane region" description="Helical" evidence="5">
    <location>
        <begin position="361"/>
        <end position="381"/>
    </location>
</feature>
<reference evidence="7" key="1">
    <citation type="journal article" date="2013" name="Genetics">
        <title>The draft genome and transcriptome of Panagrellus redivivus are shaped by the harsh demands of a free-living lifestyle.</title>
        <authorList>
            <person name="Srinivasan J."/>
            <person name="Dillman A.R."/>
            <person name="Macchietto M.G."/>
            <person name="Heikkinen L."/>
            <person name="Lakso M."/>
            <person name="Fracchia K.M."/>
            <person name="Antoshechkin I."/>
            <person name="Mortazavi A."/>
            <person name="Wong G."/>
            <person name="Sternberg P.W."/>
        </authorList>
    </citation>
    <scope>NUCLEOTIDE SEQUENCE [LARGE SCALE GENOMIC DNA]</scope>
    <source>
        <strain evidence="7">MT8872</strain>
    </source>
</reference>
<feature type="transmembrane region" description="Helical" evidence="5">
    <location>
        <begin position="330"/>
        <end position="349"/>
    </location>
</feature>
<keyword evidence="3 5" id="KW-1133">Transmembrane helix</keyword>
<evidence type="ECO:0000256" key="4">
    <source>
        <dbReference type="ARBA" id="ARBA00023136"/>
    </source>
</evidence>
<dbReference type="PANTHER" id="PTHR46955:SF3">
    <property type="entry name" value="G_PROTEIN_RECEP_F1_2 DOMAIN-CONTAINING PROTEIN"/>
    <property type="match status" value="1"/>
</dbReference>
<evidence type="ECO:0000313" key="8">
    <source>
        <dbReference type="WBParaSite" id="Pan_g7445.t1"/>
    </source>
</evidence>
<feature type="transmembrane region" description="Helical" evidence="5">
    <location>
        <begin position="30"/>
        <end position="49"/>
    </location>
</feature>
<keyword evidence="7" id="KW-1185">Reference proteome</keyword>
<dbReference type="InterPro" id="IPR017452">
    <property type="entry name" value="GPCR_Rhodpsn_7TM"/>
</dbReference>
<dbReference type="AlphaFoldDB" id="A0A7E4W5Q5"/>
<evidence type="ECO:0000256" key="1">
    <source>
        <dbReference type="ARBA" id="ARBA00004370"/>
    </source>
</evidence>
<dbReference type="InterPro" id="IPR052322">
    <property type="entry name" value="Mito_rRNA_Mtase_NSUN4"/>
</dbReference>
<name>A0A7E4W5Q5_PANRE</name>
<dbReference type="Proteomes" id="UP000492821">
    <property type="component" value="Unassembled WGS sequence"/>
</dbReference>
<feature type="transmembrane region" description="Helical" evidence="5">
    <location>
        <begin position="7"/>
        <end position="24"/>
    </location>
</feature>